<accession>A0ACC2NTN5</accession>
<gene>
    <name evidence="1" type="ORF">QAD02_005788</name>
</gene>
<keyword evidence="2" id="KW-1185">Reference proteome</keyword>
<comment type="caution">
    <text evidence="1">The sequence shown here is derived from an EMBL/GenBank/DDBJ whole genome shotgun (WGS) entry which is preliminary data.</text>
</comment>
<dbReference type="EMBL" id="CM056743">
    <property type="protein sequence ID" value="KAJ8674526.1"/>
    <property type="molecule type" value="Genomic_DNA"/>
</dbReference>
<evidence type="ECO:0000313" key="2">
    <source>
        <dbReference type="Proteomes" id="UP001239111"/>
    </source>
</evidence>
<sequence length="476" mass="54415">MERLVRSTLRSQNCRMKRKLIEEQENKNRNAEVKTKSPKLFSAGVSDDTSVIKNVTDTLQPSENSAEISQISSVDSLVDQMVPVSVSTDASDGSVSDNFHKSVISNSQGSSEQLLMAKEEPKNREADTGKPNIEADLKRRFAKFYVPYNQVNHLLGVLKPYHKSLPLHYTTLFRRDSDCNIEEIPPDPDNPFDDSAEFVYFEMTEHLRKTVNTKLHPNRVLKLQFHFDGLTLFGSSKRELWPILGKVYTEEDYYDPWAIAIHSGRGKPNCLCQYLWKFIGELNTLEQEGIVIDGIVYKVEVMCIVADTPARAFIKKTKGHTGFCCCERCTVIGFNVDGRTIFPANEGVPRTDEYFRNQDDKEHHQKDGISPLLLVCPHLDMILVFVLDFMHLVCLGVTKKLLTDYWTVPSSKILGRTELFRFELRLKNLKNQLPEEFQRSTRSLDGICEWKATEVQILFTLCRHSSIEGCSSQDFL</sequence>
<evidence type="ECO:0000313" key="1">
    <source>
        <dbReference type="EMBL" id="KAJ8674526.1"/>
    </source>
</evidence>
<protein>
    <submittedName>
        <fullName evidence="1">Uncharacterized protein</fullName>
    </submittedName>
</protein>
<dbReference type="Proteomes" id="UP001239111">
    <property type="component" value="Chromosome 3"/>
</dbReference>
<reference evidence="1" key="1">
    <citation type="submission" date="2023-04" db="EMBL/GenBank/DDBJ databases">
        <title>A chromosome-level genome assembly of the parasitoid wasp Eretmocerus hayati.</title>
        <authorList>
            <person name="Zhong Y."/>
            <person name="Liu S."/>
            <person name="Liu Y."/>
        </authorList>
    </citation>
    <scope>NUCLEOTIDE SEQUENCE</scope>
    <source>
        <strain evidence="1">ZJU_SS_LIU_2023</strain>
    </source>
</reference>
<name>A0ACC2NTN5_9HYME</name>
<proteinExistence type="predicted"/>
<organism evidence="1 2">
    <name type="scientific">Eretmocerus hayati</name>
    <dbReference type="NCBI Taxonomy" id="131215"/>
    <lineage>
        <taxon>Eukaryota</taxon>
        <taxon>Metazoa</taxon>
        <taxon>Ecdysozoa</taxon>
        <taxon>Arthropoda</taxon>
        <taxon>Hexapoda</taxon>
        <taxon>Insecta</taxon>
        <taxon>Pterygota</taxon>
        <taxon>Neoptera</taxon>
        <taxon>Endopterygota</taxon>
        <taxon>Hymenoptera</taxon>
        <taxon>Apocrita</taxon>
        <taxon>Proctotrupomorpha</taxon>
        <taxon>Chalcidoidea</taxon>
        <taxon>Aphelinidae</taxon>
        <taxon>Aphelininae</taxon>
        <taxon>Eretmocerus</taxon>
    </lineage>
</organism>